<protein>
    <submittedName>
        <fullName evidence="1">Uncharacterized protein</fullName>
    </submittedName>
</protein>
<organism evidence="1">
    <name type="scientific">Opuntia streptacantha</name>
    <name type="common">Prickly pear cactus</name>
    <name type="synonym">Opuntia cardona</name>
    <dbReference type="NCBI Taxonomy" id="393608"/>
    <lineage>
        <taxon>Eukaryota</taxon>
        <taxon>Viridiplantae</taxon>
        <taxon>Streptophyta</taxon>
        <taxon>Embryophyta</taxon>
        <taxon>Tracheophyta</taxon>
        <taxon>Spermatophyta</taxon>
        <taxon>Magnoliopsida</taxon>
        <taxon>eudicotyledons</taxon>
        <taxon>Gunneridae</taxon>
        <taxon>Pentapetalae</taxon>
        <taxon>Caryophyllales</taxon>
        <taxon>Cactineae</taxon>
        <taxon>Cactaceae</taxon>
        <taxon>Opuntioideae</taxon>
        <taxon>Opuntia</taxon>
    </lineage>
</organism>
<reference evidence="1" key="2">
    <citation type="submission" date="2020-07" db="EMBL/GenBank/DDBJ databases">
        <authorList>
            <person name="Vera ALvarez R."/>
            <person name="Arias-Moreno D.M."/>
            <person name="Jimenez-Jacinto V."/>
            <person name="Jimenez-Bremont J.F."/>
            <person name="Swaminathan K."/>
            <person name="Moose S.P."/>
            <person name="Guerrero-Gonzalez M.L."/>
            <person name="Marino-Ramirez L."/>
            <person name="Landsman D."/>
            <person name="Rodriguez-Kessler M."/>
            <person name="Delgado-Sanchez P."/>
        </authorList>
    </citation>
    <scope>NUCLEOTIDE SEQUENCE</scope>
    <source>
        <tissue evidence="1">Cladode</tissue>
    </source>
</reference>
<dbReference type="AlphaFoldDB" id="A0A7C8YSQ9"/>
<dbReference type="EMBL" id="GISG01051491">
    <property type="protein sequence ID" value="MBA4625310.1"/>
    <property type="molecule type" value="Transcribed_RNA"/>
</dbReference>
<sequence length="126" mass="14807">MITHGKEHLNQHIKSMHTRHTTDPNHFSIKPQSFSNHLIVTKDLEKTIVCDNIRRETFLRHLFQKPISLLYLSSQAHSLDQLLVSGNIRKTTTLYHVFNNIKTLLHSITLSKSQYHYCICFGSRRR</sequence>
<reference evidence="1" key="1">
    <citation type="journal article" date="2013" name="J. Plant Res.">
        <title>Effect of fungi and light on seed germination of three Opuntia species from semiarid lands of central Mexico.</title>
        <authorList>
            <person name="Delgado-Sanchez P."/>
            <person name="Jimenez-Bremont J.F."/>
            <person name="Guerrero-Gonzalez Mde L."/>
            <person name="Flores J."/>
        </authorList>
    </citation>
    <scope>NUCLEOTIDE SEQUENCE</scope>
    <source>
        <tissue evidence="1">Cladode</tissue>
    </source>
</reference>
<dbReference type="EMBL" id="GISG01051492">
    <property type="protein sequence ID" value="MBA4625311.1"/>
    <property type="molecule type" value="Transcribed_RNA"/>
</dbReference>
<evidence type="ECO:0000313" key="1">
    <source>
        <dbReference type="EMBL" id="MBA4625311.1"/>
    </source>
</evidence>
<accession>A0A7C8YSQ9</accession>
<proteinExistence type="predicted"/>
<name>A0A7C8YSQ9_OPUST</name>